<dbReference type="AlphaFoldDB" id="A0A1H4BVS9"/>
<organism evidence="5 6">
    <name type="scientific">Flavobacterium gillisiae</name>
    <dbReference type="NCBI Taxonomy" id="150146"/>
    <lineage>
        <taxon>Bacteria</taxon>
        <taxon>Pseudomonadati</taxon>
        <taxon>Bacteroidota</taxon>
        <taxon>Flavobacteriia</taxon>
        <taxon>Flavobacteriales</taxon>
        <taxon>Flavobacteriaceae</taxon>
        <taxon>Flavobacterium</taxon>
    </lineage>
</organism>
<keyword evidence="3" id="KW-0804">Transcription</keyword>
<dbReference type="InterPro" id="IPR018060">
    <property type="entry name" value="HTH_AraC"/>
</dbReference>
<dbReference type="GO" id="GO:0003700">
    <property type="term" value="F:DNA-binding transcription factor activity"/>
    <property type="evidence" value="ECO:0007669"/>
    <property type="project" value="InterPro"/>
</dbReference>
<dbReference type="SMART" id="SM00342">
    <property type="entry name" value="HTH_ARAC"/>
    <property type="match status" value="1"/>
</dbReference>
<reference evidence="6" key="1">
    <citation type="submission" date="2016-10" db="EMBL/GenBank/DDBJ databases">
        <authorList>
            <person name="Varghese N."/>
            <person name="Submissions S."/>
        </authorList>
    </citation>
    <scope>NUCLEOTIDE SEQUENCE [LARGE SCALE GENOMIC DNA]</scope>
    <source>
        <strain evidence="6">DSM 22376</strain>
    </source>
</reference>
<evidence type="ECO:0000256" key="1">
    <source>
        <dbReference type="ARBA" id="ARBA00023015"/>
    </source>
</evidence>
<dbReference type="InterPro" id="IPR009057">
    <property type="entry name" value="Homeodomain-like_sf"/>
</dbReference>
<evidence type="ECO:0000313" key="5">
    <source>
        <dbReference type="EMBL" id="SEA52167.1"/>
    </source>
</evidence>
<keyword evidence="6" id="KW-1185">Reference proteome</keyword>
<proteinExistence type="predicted"/>
<dbReference type="OrthoDB" id="2600165at2"/>
<protein>
    <submittedName>
        <fullName evidence="5">Transcriptional regulator, AraC family</fullName>
    </submittedName>
</protein>
<dbReference type="PANTHER" id="PTHR43280">
    <property type="entry name" value="ARAC-FAMILY TRANSCRIPTIONAL REGULATOR"/>
    <property type="match status" value="1"/>
</dbReference>
<keyword evidence="2" id="KW-0238">DNA-binding</keyword>
<dbReference type="PANTHER" id="PTHR43280:SF32">
    <property type="entry name" value="TRANSCRIPTIONAL REGULATORY PROTEIN"/>
    <property type="match status" value="1"/>
</dbReference>
<accession>A0A1H4BVS9</accession>
<dbReference type="GO" id="GO:0043565">
    <property type="term" value="F:sequence-specific DNA binding"/>
    <property type="evidence" value="ECO:0007669"/>
    <property type="project" value="InterPro"/>
</dbReference>
<dbReference type="SUPFAM" id="SSF46689">
    <property type="entry name" value="Homeodomain-like"/>
    <property type="match status" value="1"/>
</dbReference>
<feature type="domain" description="HTH araC/xylS-type" evidence="4">
    <location>
        <begin position="201"/>
        <end position="302"/>
    </location>
</feature>
<sequence>MKEIITINTISELHAFFGMPKPKHPLVSVVRLAKELKDLEIEKFKYSVGLYQISLKDNCPFTITNYGRNSYDYQEGSMVFMAPNQVLEVEKQNVNREDTGWSIVFHPDLIRKSELGKKIEQYSFFGYSSNEALHLSDEERKTVTEIAEKIEREYNSNIDAHSQTLIISNLELLLNYCVRFYDRQFFTRTNLNQDFVSQFEQVIKEYYKANKQIELGIPTVQYCGEAMNMSPKYLSDLLRKETGQSTQDHIHQFIIEKAKNQLLNSNESASEIAYGLGFEYPQYFSKMFKKKTAMSPNEFRQSLN</sequence>
<evidence type="ECO:0000259" key="4">
    <source>
        <dbReference type="PROSITE" id="PS01124"/>
    </source>
</evidence>
<evidence type="ECO:0000256" key="2">
    <source>
        <dbReference type="ARBA" id="ARBA00023125"/>
    </source>
</evidence>
<dbReference type="STRING" id="150146.SAMN05443667_10597"/>
<gene>
    <name evidence="5" type="ORF">SAMN05443667_10597</name>
</gene>
<dbReference type="RefSeq" id="WP_091088001.1">
    <property type="nucleotide sequence ID" value="NZ_FNRD01000005.1"/>
</dbReference>
<evidence type="ECO:0000256" key="3">
    <source>
        <dbReference type="ARBA" id="ARBA00023163"/>
    </source>
</evidence>
<name>A0A1H4BVS9_9FLAO</name>
<dbReference type="PROSITE" id="PS01124">
    <property type="entry name" value="HTH_ARAC_FAMILY_2"/>
    <property type="match status" value="1"/>
</dbReference>
<dbReference type="Pfam" id="PF12833">
    <property type="entry name" value="HTH_18"/>
    <property type="match status" value="1"/>
</dbReference>
<keyword evidence="1" id="KW-0805">Transcription regulation</keyword>
<evidence type="ECO:0000313" key="6">
    <source>
        <dbReference type="Proteomes" id="UP000198951"/>
    </source>
</evidence>
<dbReference type="EMBL" id="FNRD01000005">
    <property type="protein sequence ID" value="SEA52167.1"/>
    <property type="molecule type" value="Genomic_DNA"/>
</dbReference>
<dbReference type="Proteomes" id="UP000198951">
    <property type="component" value="Unassembled WGS sequence"/>
</dbReference>
<dbReference type="Gene3D" id="1.10.10.60">
    <property type="entry name" value="Homeodomain-like"/>
    <property type="match status" value="2"/>
</dbReference>